<protein>
    <submittedName>
        <fullName evidence="1">Uncharacterized protein</fullName>
    </submittedName>
</protein>
<dbReference type="EMBL" id="MEZY01000002">
    <property type="protein sequence ID" value="OGD65950.1"/>
    <property type="molecule type" value="Genomic_DNA"/>
</dbReference>
<dbReference type="AlphaFoldDB" id="A0A1F5EF78"/>
<comment type="caution">
    <text evidence="1">The sequence shown here is derived from an EMBL/GenBank/DDBJ whole genome shotgun (WGS) entry which is preliminary data.</text>
</comment>
<gene>
    <name evidence="1" type="ORF">A2215_04095</name>
</gene>
<proteinExistence type="predicted"/>
<organism evidence="1 2">
    <name type="scientific">Candidatus Berkelbacteria bacterium RIFOXYA2_FULL_43_10</name>
    <dbReference type="NCBI Taxonomy" id="1797472"/>
    <lineage>
        <taxon>Bacteria</taxon>
        <taxon>Candidatus Berkelbacteria</taxon>
    </lineage>
</organism>
<accession>A0A1F5EF78</accession>
<sequence>MISVYAKVGDMSNALGLAVRAFNGILRHDGRTLIRKDVIEANSDSYSVTWCEYVDEGDLDVAEEVLDDIIPTSRPAMRVCPECESTVEEDGECPVCHDNPYTVIDAHPENDAEPADP</sequence>
<evidence type="ECO:0000313" key="1">
    <source>
        <dbReference type="EMBL" id="OGD65950.1"/>
    </source>
</evidence>
<evidence type="ECO:0000313" key="2">
    <source>
        <dbReference type="Proteomes" id="UP000178583"/>
    </source>
</evidence>
<dbReference type="Proteomes" id="UP000178583">
    <property type="component" value="Unassembled WGS sequence"/>
</dbReference>
<reference evidence="1 2" key="1">
    <citation type="journal article" date="2016" name="Nat. Commun.">
        <title>Thousands of microbial genomes shed light on interconnected biogeochemical processes in an aquifer system.</title>
        <authorList>
            <person name="Anantharaman K."/>
            <person name="Brown C.T."/>
            <person name="Hug L.A."/>
            <person name="Sharon I."/>
            <person name="Castelle C.J."/>
            <person name="Probst A.J."/>
            <person name="Thomas B.C."/>
            <person name="Singh A."/>
            <person name="Wilkins M.J."/>
            <person name="Karaoz U."/>
            <person name="Brodie E.L."/>
            <person name="Williams K.H."/>
            <person name="Hubbard S.S."/>
            <person name="Banfield J.F."/>
        </authorList>
    </citation>
    <scope>NUCLEOTIDE SEQUENCE [LARGE SCALE GENOMIC DNA]</scope>
</reference>
<name>A0A1F5EF78_9BACT</name>